<evidence type="ECO:0000313" key="1">
    <source>
        <dbReference type="EMBL" id="KAI3797735.1"/>
    </source>
</evidence>
<name>A0ACB9HRI6_9ASTR</name>
<dbReference type="EMBL" id="CM042028">
    <property type="protein sequence ID" value="KAI3797735.1"/>
    <property type="molecule type" value="Genomic_DNA"/>
</dbReference>
<keyword evidence="2" id="KW-1185">Reference proteome</keyword>
<dbReference type="Proteomes" id="UP001056120">
    <property type="component" value="Linkage Group LG11"/>
</dbReference>
<sequence length="98" mass="11244">MIDWARERETELKRQAERNGKRKGESNPSHMPLKSMECPELKFQTEKTGEGSRVAENEVNRIEAPKPRGRAFQISAEEAKDVPNVVSENSIEVGWLRH</sequence>
<evidence type="ECO:0000313" key="2">
    <source>
        <dbReference type="Proteomes" id="UP001056120"/>
    </source>
</evidence>
<comment type="caution">
    <text evidence="1">The sequence shown here is derived from an EMBL/GenBank/DDBJ whole genome shotgun (WGS) entry which is preliminary data.</text>
</comment>
<reference evidence="2" key="1">
    <citation type="journal article" date="2022" name="Mol. Ecol. Resour.">
        <title>The genomes of chicory, endive, great burdock and yacon provide insights into Asteraceae palaeo-polyploidization history and plant inulin production.</title>
        <authorList>
            <person name="Fan W."/>
            <person name="Wang S."/>
            <person name="Wang H."/>
            <person name="Wang A."/>
            <person name="Jiang F."/>
            <person name="Liu H."/>
            <person name="Zhao H."/>
            <person name="Xu D."/>
            <person name="Zhang Y."/>
        </authorList>
    </citation>
    <scope>NUCLEOTIDE SEQUENCE [LARGE SCALE GENOMIC DNA]</scope>
    <source>
        <strain evidence="2">cv. Yunnan</strain>
    </source>
</reference>
<organism evidence="1 2">
    <name type="scientific">Smallanthus sonchifolius</name>
    <dbReference type="NCBI Taxonomy" id="185202"/>
    <lineage>
        <taxon>Eukaryota</taxon>
        <taxon>Viridiplantae</taxon>
        <taxon>Streptophyta</taxon>
        <taxon>Embryophyta</taxon>
        <taxon>Tracheophyta</taxon>
        <taxon>Spermatophyta</taxon>
        <taxon>Magnoliopsida</taxon>
        <taxon>eudicotyledons</taxon>
        <taxon>Gunneridae</taxon>
        <taxon>Pentapetalae</taxon>
        <taxon>asterids</taxon>
        <taxon>campanulids</taxon>
        <taxon>Asterales</taxon>
        <taxon>Asteraceae</taxon>
        <taxon>Asteroideae</taxon>
        <taxon>Heliantheae alliance</taxon>
        <taxon>Millerieae</taxon>
        <taxon>Smallanthus</taxon>
    </lineage>
</organism>
<reference evidence="1 2" key="2">
    <citation type="journal article" date="2022" name="Mol. Ecol. Resour.">
        <title>The genomes of chicory, endive, great burdock and yacon provide insights into Asteraceae paleo-polyploidization history and plant inulin production.</title>
        <authorList>
            <person name="Fan W."/>
            <person name="Wang S."/>
            <person name="Wang H."/>
            <person name="Wang A."/>
            <person name="Jiang F."/>
            <person name="Liu H."/>
            <person name="Zhao H."/>
            <person name="Xu D."/>
            <person name="Zhang Y."/>
        </authorList>
    </citation>
    <scope>NUCLEOTIDE SEQUENCE [LARGE SCALE GENOMIC DNA]</scope>
    <source>
        <strain evidence="2">cv. Yunnan</strain>
        <tissue evidence="1">Leaves</tissue>
    </source>
</reference>
<accession>A0ACB9HRI6</accession>
<gene>
    <name evidence="1" type="ORF">L1987_32998</name>
</gene>
<proteinExistence type="predicted"/>
<protein>
    <submittedName>
        <fullName evidence="1">Uncharacterized protein</fullName>
    </submittedName>
</protein>